<dbReference type="InterPro" id="IPR000843">
    <property type="entry name" value="HTH_LacI"/>
</dbReference>
<evidence type="ECO:0000313" key="6">
    <source>
        <dbReference type="Proteomes" id="UP000005384"/>
    </source>
</evidence>
<dbReference type="PATRIC" id="fig|742737.3.peg.1079"/>
<evidence type="ECO:0000256" key="2">
    <source>
        <dbReference type="ARBA" id="ARBA00023125"/>
    </source>
</evidence>
<accession>G5IC91</accession>
<dbReference type="CDD" id="cd06267">
    <property type="entry name" value="PBP1_LacI_sugar_binding-like"/>
    <property type="match status" value="1"/>
</dbReference>
<sequence>MKKVTMKDIAREAGVSITTVSKILNNVDMHISEATREKVMGLVKEYNYIPNQIAKGLRRNNSDTIGVVTYDISDPYVSEIVRGIESVCKANRLGVIICNTSPEKEKELEDLQFLGSKMVDGIIFLRSLSPKNEEWVSNIKTPIIVVDRELSMHIPDMGMVDSSSVDAIYQATQLLIREGCRKISYIGPSPELRSSNRIEGYRNALKDNGITLDEQFVYQKGAFNPETGMQGAASLFTGAGIDGVVCANDLIASGVLLTLNRKEIRVPKDVKVIGIDNIPISQYLIPPLTTVDLHGYQVGNECAEMLISRIRDDIPLSQKLIDCEIVMRESV</sequence>
<reference evidence="5 6" key="1">
    <citation type="submission" date="2011-08" db="EMBL/GenBank/DDBJ databases">
        <title>The Genome Sequence of Clostridium hathewayi WAL-18680.</title>
        <authorList>
            <consortium name="The Broad Institute Genome Sequencing Platform"/>
            <person name="Earl A."/>
            <person name="Ward D."/>
            <person name="Feldgarden M."/>
            <person name="Gevers D."/>
            <person name="Finegold S.M."/>
            <person name="Summanen P.H."/>
            <person name="Molitoris D.R."/>
            <person name="Song M."/>
            <person name="Daigneault M."/>
            <person name="Allen-Vercoe E."/>
            <person name="Young S.K."/>
            <person name="Zeng Q."/>
            <person name="Gargeya S."/>
            <person name="Fitzgerald M."/>
            <person name="Haas B."/>
            <person name="Abouelleil A."/>
            <person name="Alvarado L."/>
            <person name="Arachchi H.M."/>
            <person name="Berlin A."/>
            <person name="Brown A."/>
            <person name="Chapman S.B."/>
            <person name="Chen Z."/>
            <person name="Dunbar C."/>
            <person name="Freedman E."/>
            <person name="Gearin G."/>
            <person name="Gellesch M."/>
            <person name="Goldberg J."/>
            <person name="Griggs A."/>
            <person name="Gujja S."/>
            <person name="Heiman D."/>
            <person name="Howarth C."/>
            <person name="Larson L."/>
            <person name="Lui A."/>
            <person name="MacDonald P.J.P."/>
            <person name="Montmayeur A."/>
            <person name="Murphy C."/>
            <person name="Neiman D."/>
            <person name="Pearson M."/>
            <person name="Priest M."/>
            <person name="Roberts A."/>
            <person name="Saif S."/>
            <person name="Shea T."/>
            <person name="Shenoy N."/>
            <person name="Sisk P."/>
            <person name="Stolte C."/>
            <person name="Sykes S."/>
            <person name="Wortman J."/>
            <person name="Nusbaum C."/>
            <person name="Birren B."/>
        </authorList>
    </citation>
    <scope>NUCLEOTIDE SEQUENCE [LARGE SCALE GENOMIC DNA]</scope>
    <source>
        <strain evidence="5 6">WAL-18680</strain>
    </source>
</reference>
<dbReference type="PANTHER" id="PTHR30146:SF109">
    <property type="entry name" value="HTH-TYPE TRANSCRIPTIONAL REGULATOR GALS"/>
    <property type="match status" value="1"/>
</dbReference>
<dbReference type="SUPFAM" id="SSF53822">
    <property type="entry name" value="Periplasmic binding protein-like I"/>
    <property type="match status" value="1"/>
</dbReference>
<dbReference type="PANTHER" id="PTHR30146">
    <property type="entry name" value="LACI-RELATED TRANSCRIPTIONAL REPRESSOR"/>
    <property type="match status" value="1"/>
</dbReference>
<keyword evidence="1" id="KW-0805">Transcription regulation</keyword>
<dbReference type="SUPFAM" id="SSF47413">
    <property type="entry name" value="lambda repressor-like DNA-binding domains"/>
    <property type="match status" value="1"/>
</dbReference>
<gene>
    <name evidence="5" type="ORF">HMPREF9473_01074</name>
</gene>
<dbReference type="InterPro" id="IPR046335">
    <property type="entry name" value="LacI/GalR-like_sensor"/>
</dbReference>
<evidence type="ECO:0000256" key="1">
    <source>
        <dbReference type="ARBA" id="ARBA00023015"/>
    </source>
</evidence>
<dbReference type="GO" id="GO:0000976">
    <property type="term" value="F:transcription cis-regulatory region binding"/>
    <property type="evidence" value="ECO:0007669"/>
    <property type="project" value="TreeGrafter"/>
</dbReference>
<dbReference type="Pfam" id="PF00356">
    <property type="entry name" value="LacI"/>
    <property type="match status" value="1"/>
</dbReference>
<dbReference type="Gene3D" id="3.40.50.2300">
    <property type="match status" value="2"/>
</dbReference>
<evidence type="ECO:0000313" key="5">
    <source>
        <dbReference type="EMBL" id="EHI61009.1"/>
    </source>
</evidence>
<proteinExistence type="predicted"/>
<dbReference type="PRINTS" id="PR00036">
    <property type="entry name" value="HTHLACI"/>
</dbReference>
<dbReference type="PROSITE" id="PS50932">
    <property type="entry name" value="HTH_LACI_2"/>
    <property type="match status" value="1"/>
</dbReference>
<keyword evidence="6" id="KW-1185">Reference proteome</keyword>
<dbReference type="GO" id="GO:0003700">
    <property type="term" value="F:DNA-binding transcription factor activity"/>
    <property type="evidence" value="ECO:0007669"/>
    <property type="project" value="TreeGrafter"/>
</dbReference>
<evidence type="ECO:0000259" key="4">
    <source>
        <dbReference type="PROSITE" id="PS50932"/>
    </source>
</evidence>
<dbReference type="SMART" id="SM00354">
    <property type="entry name" value="HTH_LACI"/>
    <property type="match status" value="1"/>
</dbReference>
<evidence type="ECO:0000256" key="3">
    <source>
        <dbReference type="ARBA" id="ARBA00023163"/>
    </source>
</evidence>
<dbReference type="InterPro" id="IPR010982">
    <property type="entry name" value="Lambda_DNA-bd_dom_sf"/>
</dbReference>
<dbReference type="AlphaFoldDB" id="G5IC91"/>
<dbReference type="RefSeq" id="WP_006779060.1">
    <property type="nucleotide sequence ID" value="NZ_CP040506.1"/>
</dbReference>
<name>G5IC91_9FIRM</name>
<dbReference type="CDD" id="cd01392">
    <property type="entry name" value="HTH_LacI"/>
    <property type="match status" value="1"/>
</dbReference>
<keyword evidence="3" id="KW-0804">Transcription</keyword>
<keyword evidence="2" id="KW-0238">DNA-binding</keyword>
<dbReference type="EMBL" id="ADLN01000009">
    <property type="protein sequence ID" value="EHI61009.1"/>
    <property type="molecule type" value="Genomic_DNA"/>
</dbReference>
<organism evidence="5 6">
    <name type="scientific">Hungatella hathewayi WAL-18680</name>
    <dbReference type="NCBI Taxonomy" id="742737"/>
    <lineage>
        <taxon>Bacteria</taxon>
        <taxon>Bacillati</taxon>
        <taxon>Bacillota</taxon>
        <taxon>Clostridia</taxon>
        <taxon>Lachnospirales</taxon>
        <taxon>Lachnospiraceae</taxon>
        <taxon>Hungatella</taxon>
    </lineage>
</organism>
<feature type="domain" description="HTH lacI-type" evidence="4">
    <location>
        <begin position="4"/>
        <end position="59"/>
    </location>
</feature>
<dbReference type="HOGENOM" id="CLU_037628_6_0_9"/>
<dbReference type="OrthoDB" id="2026446at2"/>
<comment type="caution">
    <text evidence="5">The sequence shown here is derived from an EMBL/GenBank/DDBJ whole genome shotgun (WGS) entry which is preliminary data.</text>
</comment>
<protein>
    <recommendedName>
        <fullName evidence="4">HTH lacI-type domain-containing protein</fullName>
    </recommendedName>
</protein>
<dbReference type="InterPro" id="IPR028082">
    <property type="entry name" value="Peripla_BP_I"/>
</dbReference>
<dbReference type="Pfam" id="PF13377">
    <property type="entry name" value="Peripla_BP_3"/>
    <property type="match status" value="1"/>
</dbReference>
<dbReference type="PROSITE" id="PS00356">
    <property type="entry name" value="HTH_LACI_1"/>
    <property type="match status" value="1"/>
</dbReference>
<dbReference type="Gene3D" id="1.10.260.40">
    <property type="entry name" value="lambda repressor-like DNA-binding domains"/>
    <property type="match status" value="1"/>
</dbReference>
<dbReference type="Proteomes" id="UP000005384">
    <property type="component" value="Unassembled WGS sequence"/>
</dbReference>